<dbReference type="CDD" id="cd00564">
    <property type="entry name" value="TMP_TenI"/>
    <property type="match status" value="1"/>
</dbReference>
<evidence type="ECO:0000256" key="1">
    <source>
        <dbReference type="ARBA" id="ARBA00004948"/>
    </source>
</evidence>
<dbReference type="Gene3D" id="3.20.20.70">
    <property type="entry name" value="Aldolase class I"/>
    <property type="match status" value="1"/>
</dbReference>
<sequence length="218" mass="23981">MRRCSNSIGGVYLVLDPGMDKATLLHRLKEALEGGVKMLQVWNNWPASFNLSAKQDLIQAIVHAASAYQIPLLINEEWELLKGSGLAGVHFDKIPEDYEAIKAEIEREFICGITCSNGLEVIHWAEQNQLDYISFCSMYPSGSVDSCDIVSPGTVKKAREITQIPFFLSGGITADNLIELKELDFAGVAVISGILNAESPRESTFAYKNALTNLNSKK</sequence>
<evidence type="ECO:0000259" key="3">
    <source>
        <dbReference type="Pfam" id="PF02581"/>
    </source>
</evidence>
<keyword evidence="2" id="KW-0784">Thiamine biosynthesis</keyword>
<dbReference type="InterPro" id="IPR036206">
    <property type="entry name" value="ThiamineP_synth_sf"/>
</dbReference>
<evidence type="ECO:0000256" key="2">
    <source>
        <dbReference type="ARBA" id="ARBA00022977"/>
    </source>
</evidence>
<reference evidence="5" key="1">
    <citation type="journal article" date="2019" name="Int. J. Syst. Evol. Microbiol.">
        <title>The Global Catalogue of Microorganisms (GCM) 10K type strain sequencing project: providing services to taxonomists for standard genome sequencing and annotation.</title>
        <authorList>
            <consortium name="The Broad Institute Genomics Platform"/>
            <consortium name="The Broad Institute Genome Sequencing Center for Infectious Disease"/>
            <person name="Wu L."/>
            <person name="Ma J."/>
        </authorList>
    </citation>
    <scope>NUCLEOTIDE SEQUENCE [LARGE SCALE GENOMIC DNA]</scope>
    <source>
        <strain evidence="5">KCTC 23984</strain>
    </source>
</reference>
<proteinExistence type="predicted"/>
<protein>
    <submittedName>
        <fullName evidence="4">Thiamine phosphate synthase</fullName>
    </submittedName>
</protein>
<comment type="caution">
    <text evidence="4">The sequence shown here is derived from an EMBL/GenBank/DDBJ whole genome shotgun (WGS) entry which is preliminary data.</text>
</comment>
<evidence type="ECO:0000313" key="4">
    <source>
        <dbReference type="EMBL" id="MFD3000755.1"/>
    </source>
</evidence>
<dbReference type="PANTHER" id="PTHR20857:SF23">
    <property type="entry name" value="THIAMINE BIOSYNTHETIC BIFUNCTIONAL ENZYME"/>
    <property type="match status" value="1"/>
</dbReference>
<evidence type="ECO:0000313" key="5">
    <source>
        <dbReference type="Proteomes" id="UP001597641"/>
    </source>
</evidence>
<dbReference type="Pfam" id="PF02581">
    <property type="entry name" value="TMP-TENI"/>
    <property type="match status" value="1"/>
</dbReference>
<dbReference type="InterPro" id="IPR022998">
    <property type="entry name" value="ThiamineP_synth_TenI"/>
</dbReference>
<gene>
    <name evidence="4" type="ORF">ACFS7Z_10315</name>
</gene>
<organism evidence="4 5">
    <name type="scientific">Pontibacter toksunensis</name>
    <dbReference type="NCBI Taxonomy" id="1332631"/>
    <lineage>
        <taxon>Bacteria</taxon>
        <taxon>Pseudomonadati</taxon>
        <taxon>Bacteroidota</taxon>
        <taxon>Cytophagia</taxon>
        <taxon>Cytophagales</taxon>
        <taxon>Hymenobacteraceae</taxon>
        <taxon>Pontibacter</taxon>
    </lineage>
</organism>
<dbReference type="PANTHER" id="PTHR20857">
    <property type="entry name" value="THIAMINE-PHOSPHATE PYROPHOSPHORYLASE"/>
    <property type="match status" value="1"/>
</dbReference>
<dbReference type="EMBL" id="JBHUOX010000006">
    <property type="protein sequence ID" value="MFD3000755.1"/>
    <property type="molecule type" value="Genomic_DNA"/>
</dbReference>
<dbReference type="Proteomes" id="UP001597641">
    <property type="component" value="Unassembled WGS sequence"/>
</dbReference>
<feature type="domain" description="Thiamine phosphate synthase/TenI" evidence="3">
    <location>
        <begin position="11"/>
        <end position="194"/>
    </location>
</feature>
<name>A0ABW6BSJ8_9BACT</name>
<keyword evidence="5" id="KW-1185">Reference proteome</keyword>
<dbReference type="InterPro" id="IPR013785">
    <property type="entry name" value="Aldolase_TIM"/>
</dbReference>
<comment type="pathway">
    <text evidence="1">Cofactor biosynthesis; thiamine diphosphate biosynthesis.</text>
</comment>
<dbReference type="RefSeq" id="WP_377484108.1">
    <property type="nucleotide sequence ID" value="NZ_JBHUOX010000006.1"/>
</dbReference>
<accession>A0ABW6BSJ8</accession>
<dbReference type="SUPFAM" id="SSF51391">
    <property type="entry name" value="Thiamin phosphate synthase"/>
    <property type="match status" value="1"/>
</dbReference>